<accession>A0A194S2M8</accession>
<evidence type="ECO:0000313" key="4">
    <source>
        <dbReference type="Proteomes" id="UP000053890"/>
    </source>
</evidence>
<dbReference type="OrthoDB" id="298012at2759"/>
<dbReference type="PANTHER" id="PTHR43812">
    <property type="entry name" value="BLR2425 PROTEIN"/>
    <property type="match status" value="1"/>
</dbReference>
<feature type="domain" description="Flavin reductase like" evidence="2">
    <location>
        <begin position="19"/>
        <end position="171"/>
    </location>
</feature>
<evidence type="ECO:0000259" key="2">
    <source>
        <dbReference type="SMART" id="SM00903"/>
    </source>
</evidence>
<dbReference type="Gene3D" id="2.30.110.10">
    <property type="entry name" value="Electron Transport, Fmn-binding Protein, Chain A"/>
    <property type="match status" value="1"/>
</dbReference>
<sequence length="236" mass="25764">MFYEPGKTPHGLKKDPFKSCVVPRPIGWISTLNKDGSANLAPYSQFAHLTFSPPYVMFAANVKDSGERKDNVENAERTQEFCWSLATYDLREEMNKSATEVPYGVDEFELAGLEKGYGSLVKCPFVKASPINFECVHHTTLRLPGDGVGASVDVVIGRVVGIHIDEGVLTNGEIDISKTVPIARCGGPNYAAIRDVCMFKMVTPKGPVTPAPENAARKEETIGMTNGEQKKPDEGR</sequence>
<feature type="region of interest" description="Disordered" evidence="1">
    <location>
        <begin position="208"/>
        <end position="236"/>
    </location>
</feature>
<proteinExistence type="predicted"/>
<dbReference type="AlphaFoldDB" id="A0A194S2M8"/>
<dbReference type="SUPFAM" id="SSF50475">
    <property type="entry name" value="FMN-binding split barrel"/>
    <property type="match status" value="1"/>
</dbReference>
<organism evidence="3 4">
    <name type="scientific">Rhodotorula graminis (strain WP1)</name>
    <dbReference type="NCBI Taxonomy" id="578459"/>
    <lineage>
        <taxon>Eukaryota</taxon>
        <taxon>Fungi</taxon>
        <taxon>Dikarya</taxon>
        <taxon>Basidiomycota</taxon>
        <taxon>Pucciniomycotina</taxon>
        <taxon>Microbotryomycetes</taxon>
        <taxon>Sporidiobolales</taxon>
        <taxon>Sporidiobolaceae</taxon>
        <taxon>Rhodotorula</taxon>
    </lineage>
</organism>
<dbReference type="EMBL" id="KQ474079">
    <property type="protein sequence ID" value="KPV74765.1"/>
    <property type="molecule type" value="Genomic_DNA"/>
</dbReference>
<dbReference type="PANTHER" id="PTHR43812:SF2">
    <property type="entry name" value="FLAVIN REDUCTASE LIKE DOMAIN-CONTAINING PROTEIN"/>
    <property type="match status" value="1"/>
</dbReference>
<name>A0A194S2M8_RHOGW</name>
<evidence type="ECO:0000313" key="3">
    <source>
        <dbReference type="EMBL" id="KPV74765.1"/>
    </source>
</evidence>
<keyword evidence="4" id="KW-1185">Reference proteome</keyword>
<dbReference type="STRING" id="578459.A0A194S2M8"/>
<dbReference type="GO" id="GO:0010181">
    <property type="term" value="F:FMN binding"/>
    <property type="evidence" value="ECO:0007669"/>
    <property type="project" value="InterPro"/>
</dbReference>
<dbReference type="SMART" id="SM00903">
    <property type="entry name" value="Flavin_Reduct"/>
    <property type="match status" value="1"/>
</dbReference>
<gene>
    <name evidence="3" type="ORF">RHOBADRAFT_66486</name>
</gene>
<dbReference type="InterPro" id="IPR002563">
    <property type="entry name" value="Flavin_Rdtase-like_dom"/>
</dbReference>
<dbReference type="RefSeq" id="XP_018270814.1">
    <property type="nucleotide sequence ID" value="XM_018418980.1"/>
</dbReference>
<protein>
    <recommendedName>
        <fullName evidence="2">Flavin reductase like domain-containing protein</fullName>
    </recommendedName>
</protein>
<dbReference type="Pfam" id="PF01613">
    <property type="entry name" value="Flavin_Reduct"/>
    <property type="match status" value="1"/>
</dbReference>
<dbReference type="InterPro" id="IPR012349">
    <property type="entry name" value="Split_barrel_FMN-bd"/>
</dbReference>
<evidence type="ECO:0000256" key="1">
    <source>
        <dbReference type="SAM" id="MobiDB-lite"/>
    </source>
</evidence>
<reference evidence="3 4" key="1">
    <citation type="journal article" date="2015" name="Front. Microbiol.">
        <title>Genome sequence of the plant growth promoting endophytic yeast Rhodotorula graminis WP1.</title>
        <authorList>
            <person name="Firrincieli A."/>
            <person name="Otillar R."/>
            <person name="Salamov A."/>
            <person name="Schmutz J."/>
            <person name="Khan Z."/>
            <person name="Redman R.S."/>
            <person name="Fleck N.D."/>
            <person name="Lindquist E."/>
            <person name="Grigoriev I.V."/>
            <person name="Doty S.L."/>
        </authorList>
    </citation>
    <scope>NUCLEOTIDE SEQUENCE [LARGE SCALE GENOMIC DNA]</scope>
    <source>
        <strain evidence="3 4">WP1</strain>
    </source>
</reference>
<dbReference type="OMA" id="PHNPFNA"/>
<dbReference type="GeneID" id="28979427"/>
<dbReference type="Proteomes" id="UP000053890">
    <property type="component" value="Unassembled WGS sequence"/>
</dbReference>